<reference evidence="2" key="1">
    <citation type="submission" date="2016-11" db="UniProtKB">
        <authorList>
            <consortium name="WormBaseParasite"/>
        </authorList>
    </citation>
    <scope>IDENTIFICATION</scope>
</reference>
<dbReference type="AlphaFoldDB" id="A0A1I7U7W2"/>
<name>A0A1I7U7W2_9PELO</name>
<dbReference type="Proteomes" id="UP000095282">
    <property type="component" value="Unplaced"/>
</dbReference>
<protein>
    <submittedName>
        <fullName evidence="2">Ovule protein</fullName>
    </submittedName>
</protein>
<accession>A0A1I7U7W2</accession>
<organism evidence="1 2">
    <name type="scientific">Caenorhabditis tropicalis</name>
    <dbReference type="NCBI Taxonomy" id="1561998"/>
    <lineage>
        <taxon>Eukaryota</taxon>
        <taxon>Metazoa</taxon>
        <taxon>Ecdysozoa</taxon>
        <taxon>Nematoda</taxon>
        <taxon>Chromadorea</taxon>
        <taxon>Rhabditida</taxon>
        <taxon>Rhabditina</taxon>
        <taxon>Rhabditomorpha</taxon>
        <taxon>Rhabditoidea</taxon>
        <taxon>Rhabditidae</taxon>
        <taxon>Peloderinae</taxon>
        <taxon>Caenorhabditis</taxon>
    </lineage>
</organism>
<sequence length="68" mass="8279">MHFTYYIKRRDVLLSQYYSKHENVVGGAERNKKEEASFFTFWCLLHSKHLVSRGFGSRRIDIERKRQQ</sequence>
<proteinExistence type="predicted"/>
<keyword evidence="1" id="KW-1185">Reference proteome</keyword>
<dbReference type="WBParaSite" id="Csp11.Scaffold629.g15749.t1">
    <property type="protein sequence ID" value="Csp11.Scaffold629.g15749.t1"/>
    <property type="gene ID" value="Csp11.Scaffold629.g15749"/>
</dbReference>
<evidence type="ECO:0000313" key="1">
    <source>
        <dbReference type="Proteomes" id="UP000095282"/>
    </source>
</evidence>
<evidence type="ECO:0000313" key="2">
    <source>
        <dbReference type="WBParaSite" id="Csp11.Scaffold629.g15749.t1"/>
    </source>
</evidence>